<feature type="compositionally biased region" description="Gly residues" evidence="1">
    <location>
        <begin position="748"/>
        <end position="767"/>
    </location>
</feature>
<protein>
    <submittedName>
        <fullName evidence="3">Uncharacterized protein</fullName>
    </submittedName>
</protein>
<keyword evidence="2" id="KW-1133">Transmembrane helix</keyword>
<feature type="transmembrane region" description="Helical" evidence="2">
    <location>
        <begin position="315"/>
        <end position="333"/>
    </location>
</feature>
<feature type="transmembrane region" description="Helical" evidence="2">
    <location>
        <begin position="457"/>
        <end position="485"/>
    </location>
</feature>
<feature type="transmembrane region" description="Helical" evidence="2">
    <location>
        <begin position="417"/>
        <end position="450"/>
    </location>
</feature>
<sequence length="767" mass="79673">MFPPPASAPVELDLASMLHTVVGYFYFAAWIAVAGGIAYSAYLFATGQSERGRKALIGVVAGAFVVSFGYSIITSAVPQATVYNQPYAQDLELIGYAAAGIAVAAAAIYLAAGHMGKGMGYFLVAALLIFAVNFGPAFLSTSATAVNGSPVTVTVSANPAAGTVPLKAQISGQVYPGAAGLAVTVNEGNGNVVTVYTGSNGVFGPVNAEYDKNGTYTVTATVGVNGSVAAANTTVYAITLNNNCGGGLSGFFVCGIAHLINYLALEPVLQYLNPIFSAGFEYFVAAPTYGSMDTQYSFNVIGPEMQVLYLYTRSMALAFLGAFFALDVGWRVWETEGEGITDTVVELGKDVVVVAAVIFATPYLYNAFALLINQVAFNILGMAPTGVIITHSMGLIILGLVTGYFVPELAALGADLLFALILAFALAFIRFVVIGAAVGLAPILAVLWLFPPFRKVVTFFAEVVIGLIISGIFASAVLVLIAYVVAGDPSLTSIFVGIITPVITMILPEVLTFGVMGMIPGMGGLSSALQRARSSRRFNPTEGGTVIATGGGGGGSPPSTPPRPPPTSSAGEKGPYGRLRSRWMEKDVIVHPGGGRGGFKTTYESGGGVGIHSLFRKDFRTVHTKVSGPSAPPGQGPKGYHYAGTRQIGNEYYAEWVAPLTTKLGDTALGKYVAKIPKVGGWMNQHIPVPTSESWTAMKRIGGGIAGNVVGGVMRIIGVTPRKYSREVEKGGLIHPPPAPLGPRNPSRGGGQQEDQGGKGGQGFHST</sequence>
<evidence type="ECO:0000256" key="1">
    <source>
        <dbReference type="SAM" id="MobiDB-lite"/>
    </source>
</evidence>
<organism evidence="3 4">
    <name type="scientific">Candidatus Marsarchaeota G2 archaeon OSP_D</name>
    <dbReference type="NCBI Taxonomy" id="1978157"/>
    <lineage>
        <taxon>Archaea</taxon>
        <taxon>Candidatus Marsarchaeota</taxon>
        <taxon>Candidatus Marsarchaeota group 2</taxon>
    </lineage>
</organism>
<feature type="transmembrane region" description="Helical" evidence="2">
    <location>
        <begin position="93"/>
        <end position="112"/>
    </location>
</feature>
<feature type="transmembrane region" description="Helical" evidence="2">
    <location>
        <begin position="353"/>
        <end position="372"/>
    </location>
</feature>
<feature type="transmembrane region" description="Helical" evidence="2">
    <location>
        <begin position="119"/>
        <end position="139"/>
    </location>
</feature>
<evidence type="ECO:0000313" key="4">
    <source>
        <dbReference type="Proteomes" id="UP000240322"/>
    </source>
</evidence>
<feature type="region of interest" description="Disordered" evidence="1">
    <location>
        <begin position="538"/>
        <end position="577"/>
    </location>
</feature>
<evidence type="ECO:0000313" key="3">
    <source>
        <dbReference type="EMBL" id="PSN83013.1"/>
    </source>
</evidence>
<dbReference type="AlphaFoldDB" id="A0A2R6A9Q9"/>
<evidence type="ECO:0000256" key="2">
    <source>
        <dbReference type="SAM" id="Phobius"/>
    </source>
</evidence>
<keyword evidence="2" id="KW-0472">Membrane</keyword>
<feature type="compositionally biased region" description="Pro residues" evidence="1">
    <location>
        <begin position="558"/>
        <end position="567"/>
    </location>
</feature>
<comment type="caution">
    <text evidence="3">The sequence shown here is derived from an EMBL/GenBank/DDBJ whole genome shotgun (WGS) entry which is preliminary data.</text>
</comment>
<keyword evidence="2" id="KW-0812">Transmembrane</keyword>
<proteinExistence type="predicted"/>
<accession>A0A2R6A9Q9</accession>
<dbReference type="CDD" id="cd00146">
    <property type="entry name" value="PKD"/>
    <property type="match status" value="1"/>
</dbReference>
<gene>
    <name evidence="3" type="ORF">B9Q03_13715</name>
</gene>
<feature type="transmembrane region" description="Helical" evidence="2">
    <location>
        <begin position="491"/>
        <end position="516"/>
    </location>
</feature>
<feature type="transmembrane region" description="Helical" evidence="2">
    <location>
        <begin position="379"/>
        <end position="405"/>
    </location>
</feature>
<name>A0A2R6A9Q9_9ARCH</name>
<reference evidence="3 4" key="1">
    <citation type="submission" date="2017-04" db="EMBL/GenBank/DDBJ databases">
        <title>Novel microbial lineages endemic to geothermal iron-oxide mats fill important gaps in the evolutionary history of Archaea.</title>
        <authorList>
            <person name="Jay Z.J."/>
            <person name="Beam J.P."/>
            <person name="Dlakic M."/>
            <person name="Rusch D.B."/>
            <person name="Kozubal M.A."/>
            <person name="Inskeep W.P."/>
        </authorList>
    </citation>
    <scope>NUCLEOTIDE SEQUENCE [LARGE SCALE GENOMIC DNA]</scope>
    <source>
        <strain evidence="3">OSP_D</strain>
    </source>
</reference>
<dbReference type="EMBL" id="NEXE01000328">
    <property type="protein sequence ID" value="PSN83013.1"/>
    <property type="molecule type" value="Genomic_DNA"/>
</dbReference>
<feature type="transmembrane region" description="Helical" evidence="2">
    <location>
        <begin position="24"/>
        <end position="44"/>
    </location>
</feature>
<dbReference type="Proteomes" id="UP000240322">
    <property type="component" value="Unassembled WGS sequence"/>
</dbReference>
<feature type="transmembrane region" description="Helical" evidence="2">
    <location>
        <begin position="56"/>
        <end position="73"/>
    </location>
</feature>
<feature type="transmembrane region" description="Helical" evidence="2">
    <location>
        <begin position="246"/>
        <end position="265"/>
    </location>
</feature>
<feature type="region of interest" description="Disordered" evidence="1">
    <location>
        <begin position="727"/>
        <end position="767"/>
    </location>
</feature>